<feature type="transmembrane region" description="Helical" evidence="7">
    <location>
        <begin position="278"/>
        <end position="301"/>
    </location>
</feature>
<keyword evidence="4 7" id="KW-0812">Transmembrane</keyword>
<name>A0ABW4XI88_9GAMM</name>
<dbReference type="PANTHER" id="PTHR30193">
    <property type="entry name" value="ABC TRANSPORTER PERMEASE PROTEIN"/>
    <property type="match status" value="1"/>
</dbReference>
<dbReference type="InterPro" id="IPR035906">
    <property type="entry name" value="MetI-like_sf"/>
</dbReference>
<keyword evidence="10" id="KW-1185">Reference proteome</keyword>
<evidence type="ECO:0000256" key="3">
    <source>
        <dbReference type="ARBA" id="ARBA00022475"/>
    </source>
</evidence>
<evidence type="ECO:0000256" key="2">
    <source>
        <dbReference type="ARBA" id="ARBA00022448"/>
    </source>
</evidence>
<evidence type="ECO:0000313" key="10">
    <source>
        <dbReference type="Proteomes" id="UP001597380"/>
    </source>
</evidence>
<dbReference type="InterPro" id="IPR051393">
    <property type="entry name" value="ABC_transporter_permease"/>
</dbReference>
<evidence type="ECO:0000256" key="1">
    <source>
        <dbReference type="ARBA" id="ARBA00004651"/>
    </source>
</evidence>
<evidence type="ECO:0000256" key="4">
    <source>
        <dbReference type="ARBA" id="ARBA00022692"/>
    </source>
</evidence>
<dbReference type="RefSeq" id="WP_345338388.1">
    <property type="nucleotide sequence ID" value="NZ_BAABLI010000005.1"/>
</dbReference>
<dbReference type="InterPro" id="IPR000515">
    <property type="entry name" value="MetI-like"/>
</dbReference>
<dbReference type="Gene3D" id="1.10.3720.10">
    <property type="entry name" value="MetI-like"/>
    <property type="match status" value="1"/>
</dbReference>
<evidence type="ECO:0000313" key="9">
    <source>
        <dbReference type="EMBL" id="MFD2095227.1"/>
    </source>
</evidence>
<comment type="similarity">
    <text evidence="7">Belongs to the binding-protein-dependent transport system permease family.</text>
</comment>
<evidence type="ECO:0000256" key="7">
    <source>
        <dbReference type="RuleBase" id="RU363032"/>
    </source>
</evidence>
<dbReference type="Proteomes" id="UP001597380">
    <property type="component" value="Unassembled WGS sequence"/>
</dbReference>
<reference evidence="10" key="1">
    <citation type="journal article" date="2019" name="Int. J. Syst. Evol. Microbiol.">
        <title>The Global Catalogue of Microorganisms (GCM) 10K type strain sequencing project: providing services to taxonomists for standard genome sequencing and annotation.</title>
        <authorList>
            <consortium name="The Broad Institute Genomics Platform"/>
            <consortium name="The Broad Institute Genome Sequencing Center for Infectious Disease"/>
            <person name="Wu L."/>
            <person name="Ma J."/>
        </authorList>
    </citation>
    <scope>NUCLEOTIDE SEQUENCE [LARGE SCALE GENOMIC DNA]</scope>
    <source>
        <strain evidence="10">CGMCC 1.10992</strain>
    </source>
</reference>
<dbReference type="SUPFAM" id="SSF161098">
    <property type="entry name" value="MetI-like"/>
    <property type="match status" value="1"/>
</dbReference>
<dbReference type="PANTHER" id="PTHR30193:SF42">
    <property type="entry name" value="ABC TRANSPORTER PERMEASE PROTEIN"/>
    <property type="match status" value="1"/>
</dbReference>
<accession>A0ABW4XI88</accession>
<evidence type="ECO:0000259" key="8">
    <source>
        <dbReference type="PROSITE" id="PS50928"/>
    </source>
</evidence>
<dbReference type="PROSITE" id="PS50928">
    <property type="entry name" value="ABC_TM1"/>
    <property type="match status" value="1"/>
</dbReference>
<feature type="transmembrane region" description="Helical" evidence="7">
    <location>
        <begin position="174"/>
        <end position="197"/>
    </location>
</feature>
<feature type="transmembrane region" description="Helical" evidence="7">
    <location>
        <begin position="27"/>
        <end position="48"/>
    </location>
</feature>
<keyword evidence="2 7" id="KW-0813">Transport</keyword>
<protein>
    <submittedName>
        <fullName evidence="9">Carbohydrate ABC transporter permease</fullName>
    </submittedName>
</protein>
<keyword evidence="5 7" id="KW-1133">Transmembrane helix</keyword>
<sequence>MSTSQAISAPLSRAGGKRMPLDKLQQWLPKLVLAPTMVITLVCIYGYMGWTALISFTNSSFLPSFKWAGLKQYAKLMDNDRWLVSSTNLLIFGVLFIAICLVLGIFLAILLDQQIRTEGAIRTIFLYPMAISFIVTGTAWKWILNPGLGLEKLMRDWGWSSFEFDWLVNSEMSIYTLVIAAVWQSSGFVMALFLAGLRGIDPAIIKAAQIDGASKPTIYRRIILPCLRPVFFSSIIVLSHTAIKSFDLVTALTAGGPGYSSDLPALFMYSHAFTRGQMGLGAASAMMMLAGVLAILVPYLYSELRGKHHE</sequence>
<keyword evidence="3" id="KW-1003">Cell membrane</keyword>
<proteinExistence type="inferred from homology"/>
<feature type="transmembrane region" description="Helical" evidence="7">
    <location>
        <begin position="123"/>
        <end position="143"/>
    </location>
</feature>
<comment type="subcellular location">
    <subcellularLocation>
        <location evidence="1 7">Cell membrane</location>
        <topology evidence="1 7">Multi-pass membrane protein</topology>
    </subcellularLocation>
</comment>
<dbReference type="CDD" id="cd06261">
    <property type="entry name" value="TM_PBP2"/>
    <property type="match status" value="1"/>
</dbReference>
<feature type="domain" description="ABC transmembrane type-1" evidence="8">
    <location>
        <begin position="86"/>
        <end position="301"/>
    </location>
</feature>
<dbReference type="EMBL" id="JBHUHT010000008">
    <property type="protein sequence ID" value="MFD2095227.1"/>
    <property type="molecule type" value="Genomic_DNA"/>
</dbReference>
<organism evidence="9 10">
    <name type="scientific">Corallincola platygyrae</name>
    <dbReference type="NCBI Taxonomy" id="1193278"/>
    <lineage>
        <taxon>Bacteria</taxon>
        <taxon>Pseudomonadati</taxon>
        <taxon>Pseudomonadota</taxon>
        <taxon>Gammaproteobacteria</taxon>
        <taxon>Alteromonadales</taxon>
        <taxon>Psychromonadaceae</taxon>
        <taxon>Corallincola</taxon>
    </lineage>
</organism>
<evidence type="ECO:0000256" key="6">
    <source>
        <dbReference type="ARBA" id="ARBA00023136"/>
    </source>
</evidence>
<feature type="transmembrane region" description="Helical" evidence="7">
    <location>
        <begin position="89"/>
        <end position="111"/>
    </location>
</feature>
<comment type="caution">
    <text evidence="9">The sequence shown here is derived from an EMBL/GenBank/DDBJ whole genome shotgun (WGS) entry which is preliminary data.</text>
</comment>
<evidence type="ECO:0000256" key="5">
    <source>
        <dbReference type="ARBA" id="ARBA00022989"/>
    </source>
</evidence>
<dbReference type="Pfam" id="PF00528">
    <property type="entry name" value="BPD_transp_1"/>
    <property type="match status" value="1"/>
</dbReference>
<gene>
    <name evidence="9" type="ORF">ACFSJ3_04460</name>
</gene>
<keyword evidence="6 7" id="KW-0472">Membrane</keyword>